<evidence type="ECO:0000256" key="1">
    <source>
        <dbReference type="ARBA" id="ARBA00022737"/>
    </source>
</evidence>
<evidence type="ECO:0000313" key="3">
    <source>
        <dbReference type="EMBL" id="KAL3515658.1"/>
    </source>
</evidence>
<dbReference type="Gene3D" id="3.80.10.10">
    <property type="entry name" value="Ribonuclease Inhibitor"/>
    <property type="match status" value="1"/>
</dbReference>
<evidence type="ECO:0000313" key="4">
    <source>
        <dbReference type="Proteomes" id="UP001630127"/>
    </source>
</evidence>
<proteinExistence type="predicted"/>
<dbReference type="Pfam" id="PF23598">
    <property type="entry name" value="LRR_14"/>
    <property type="match status" value="1"/>
</dbReference>
<keyword evidence="4" id="KW-1185">Reference proteome</keyword>
<gene>
    <name evidence="3" type="ORF">ACH5RR_022560</name>
</gene>
<dbReference type="PANTHER" id="PTHR15140">
    <property type="entry name" value="TUBULIN-SPECIFIC CHAPERONE E"/>
    <property type="match status" value="1"/>
</dbReference>
<dbReference type="AlphaFoldDB" id="A0ABD2ZD41"/>
<organism evidence="3 4">
    <name type="scientific">Cinchona calisaya</name>
    <dbReference type="NCBI Taxonomy" id="153742"/>
    <lineage>
        <taxon>Eukaryota</taxon>
        <taxon>Viridiplantae</taxon>
        <taxon>Streptophyta</taxon>
        <taxon>Embryophyta</taxon>
        <taxon>Tracheophyta</taxon>
        <taxon>Spermatophyta</taxon>
        <taxon>Magnoliopsida</taxon>
        <taxon>eudicotyledons</taxon>
        <taxon>Gunneridae</taxon>
        <taxon>Pentapetalae</taxon>
        <taxon>asterids</taxon>
        <taxon>lamiids</taxon>
        <taxon>Gentianales</taxon>
        <taxon>Rubiaceae</taxon>
        <taxon>Cinchonoideae</taxon>
        <taxon>Cinchoneae</taxon>
        <taxon>Cinchona</taxon>
    </lineage>
</organism>
<accession>A0ABD2ZD41</accession>
<dbReference type="InterPro" id="IPR032675">
    <property type="entry name" value="LRR_dom_sf"/>
</dbReference>
<name>A0ABD2ZD41_9GENT</name>
<dbReference type="EMBL" id="JBJUIK010000010">
    <property type="protein sequence ID" value="KAL3515658.1"/>
    <property type="molecule type" value="Genomic_DNA"/>
</dbReference>
<sequence length="388" mass="44968">MILVHEFCVAKTREESFLQIIPASNGLFPFSQLYDSNRLRIYFDKAEALKRSRLFFPHLRSLLYFDTWNWEIKYSCIFRILRICKLLRVLDLGEIDLGGIFPREVELLVHLRYLLIKSHLESIPSAIANLSRLETFIIRCGGIVRLPNTIWTMKKLRHLCVFDFYDHGFMLPIENLDASPSLYHLQSLSLAIEASSQSLQKILTKLPSIRRLECFEVESSDSTGSCNRIIVLDSLTRLESLKVNFSGDFSFPLNLKKLALVNYKQPWSEISTIGKLPNLEVLKLLFKSFLGHTWEMKEGEFLKLRFLKLVNLDIVRWIASCDNFPPLQKLVLNDCWNLQEVPSCLGDIPTIEMIEVSGREKSALTLVKQIQEQQVDMGNDRLKILIRE</sequence>
<protein>
    <recommendedName>
        <fullName evidence="2">Disease resistance R13L4/SHOC-2-like LRR domain-containing protein</fullName>
    </recommendedName>
</protein>
<dbReference type="PANTHER" id="PTHR15140:SF33">
    <property type="entry name" value="LATE BLIGHT RESISTANCE PROTEIN HOMOLOG R1A-3 ISOFORM X1"/>
    <property type="match status" value="1"/>
</dbReference>
<evidence type="ECO:0000259" key="2">
    <source>
        <dbReference type="Pfam" id="PF23598"/>
    </source>
</evidence>
<reference evidence="3 4" key="1">
    <citation type="submission" date="2024-11" db="EMBL/GenBank/DDBJ databases">
        <title>A near-complete genome assembly of Cinchona calisaya.</title>
        <authorList>
            <person name="Lian D.C."/>
            <person name="Zhao X.W."/>
            <person name="Wei L."/>
        </authorList>
    </citation>
    <scope>NUCLEOTIDE SEQUENCE [LARGE SCALE GENOMIC DNA]</scope>
    <source>
        <tissue evidence="3">Nenye</tissue>
    </source>
</reference>
<dbReference type="InterPro" id="IPR055414">
    <property type="entry name" value="LRR_R13L4/SHOC2-like"/>
</dbReference>
<comment type="caution">
    <text evidence="3">The sequence shown here is derived from an EMBL/GenBank/DDBJ whole genome shotgun (WGS) entry which is preliminary data.</text>
</comment>
<keyword evidence="1" id="KW-0677">Repeat</keyword>
<dbReference type="Proteomes" id="UP001630127">
    <property type="component" value="Unassembled WGS sequence"/>
</dbReference>
<feature type="domain" description="Disease resistance R13L4/SHOC-2-like LRR" evidence="2">
    <location>
        <begin position="79"/>
        <end position="248"/>
    </location>
</feature>
<dbReference type="SUPFAM" id="SSF52058">
    <property type="entry name" value="L domain-like"/>
    <property type="match status" value="1"/>
</dbReference>